<dbReference type="AlphaFoldDB" id="A0A1H3YH14"/>
<name>A0A1H3YH14_9GAMM</name>
<protein>
    <recommendedName>
        <fullName evidence="4">DUF2474 domain-containing protein</fullName>
    </recommendedName>
</protein>
<reference evidence="2 3" key="1">
    <citation type="submission" date="2016-10" db="EMBL/GenBank/DDBJ databases">
        <authorList>
            <person name="de Groot N.N."/>
        </authorList>
    </citation>
    <scope>NUCLEOTIDE SEQUENCE [LARGE SCALE GENOMIC DNA]</scope>
    <source>
        <strain evidence="2 3">ATCC 29281</strain>
    </source>
</reference>
<evidence type="ECO:0000256" key="1">
    <source>
        <dbReference type="SAM" id="Phobius"/>
    </source>
</evidence>
<dbReference type="Pfam" id="PF10617">
    <property type="entry name" value="DUF2474"/>
    <property type="match status" value="1"/>
</dbReference>
<dbReference type="eggNOG" id="ENOG5033AGH">
    <property type="taxonomic scope" value="Bacteria"/>
</dbReference>
<dbReference type="RefSeq" id="WP_071999765.1">
    <property type="nucleotide sequence ID" value="NZ_FNQS01000002.1"/>
</dbReference>
<keyword evidence="1" id="KW-0472">Membrane</keyword>
<dbReference type="GeneID" id="97763887"/>
<evidence type="ECO:0008006" key="4">
    <source>
        <dbReference type="Google" id="ProtNLM"/>
    </source>
</evidence>
<keyword evidence="1" id="KW-0812">Transmembrane</keyword>
<dbReference type="EMBL" id="FNQS01000002">
    <property type="protein sequence ID" value="SEA10142.1"/>
    <property type="molecule type" value="Genomic_DNA"/>
</dbReference>
<evidence type="ECO:0000313" key="2">
    <source>
        <dbReference type="EMBL" id="SEA10142.1"/>
    </source>
</evidence>
<organism evidence="2 3">
    <name type="scientific">Lonsdalea quercina</name>
    <dbReference type="NCBI Taxonomy" id="71657"/>
    <lineage>
        <taxon>Bacteria</taxon>
        <taxon>Pseudomonadati</taxon>
        <taxon>Pseudomonadota</taxon>
        <taxon>Gammaproteobacteria</taxon>
        <taxon>Enterobacterales</taxon>
        <taxon>Pectobacteriaceae</taxon>
        <taxon>Lonsdalea</taxon>
    </lineage>
</organism>
<keyword evidence="3" id="KW-1185">Reference proteome</keyword>
<evidence type="ECO:0000313" key="3">
    <source>
        <dbReference type="Proteomes" id="UP000187280"/>
    </source>
</evidence>
<dbReference type="InterPro" id="IPR018895">
    <property type="entry name" value="DUF2474"/>
</dbReference>
<feature type="transmembrane region" description="Helical" evidence="1">
    <location>
        <begin position="17"/>
        <end position="38"/>
    </location>
</feature>
<keyword evidence="1" id="KW-1133">Transmembrane helix</keyword>
<dbReference type="Proteomes" id="UP000187280">
    <property type="component" value="Unassembled WGS sequence"/>
</dbReference>
<gene>
    <name evidence="2" type="ORF">SAMN02982996_00973</name>
</gene>
<accession>A0A1H3YH14</accession>
<dbReference type="STRING" id="71657.SAMN02982996_00973"/>
<proteinExistence type="predicted"/>
<sequence length="50" mass="5586">MAETNTAPPRAPLWQRLLWMVLIWSGSILALGVVSLLFRMMMTAAGMKSH</sequence>